<evidence type="ECO:0000313" key="15">
    <source>
        <dbReference type="Proteomes" id="UP000886796"/>
    </source>
</evidence>
<dbReference type="InterPro" id="IPR036097">
    <property type="entry name" value="HisK_dim/P_sf"/>
</dbReference>
<evidence type="ECO:0000313" key="14">
    <source>
        <dbReference type="EMBL" id="HIQ67033.1"/>
    </source>
</evidence>
<organism evidence="14 15">
    <name type="scientific">Candidatus Faecousia excrementigallinarum</name>
    <dbReference type="NCBI Taxonomy" id="2840806"/>
    <lineage>
        <taxon>Bacteria</taxon>
        <taxon>Bacillati</taxon>
        <taxon>Bacillota</taxon>
        <taxon>Clostridia</taxon>
        <taxon>Eubacteriales</taxon>
        <taxon>Oscillospiraceae</taxon>
        <taxon>Faecousia</taxon>
    </lineage>
</organism>
<comment type="subcellular location">
    <subcellularLocation>
        <location evidence="2">Cell membrane</location>
        <topology evidence="2">Multi-pass membrane protein</topology>
    </subcellularLocation>
</comment>
<evidence type="ECO:0000256" key="5">
    <source>
        <dbReference type="ARBA" id="ARBA00022553"/>
    </source>
</evidence>
<dbReference type="Pfam" id="PF00512">
    <property type="entry name" value="HisKA"/>
    <property type="match status" value="1"/>
</dbReference>
<evidence type="ECO:0000256" key="1">
    <source>
        <dbReference type="ARBA" id="ARBA00000085"/>
    </source>
</evidence>
<evidence type="ECO:0000256" key="11">
    <source>
        <dbReference type="SAM" id="Phobius"/>
    </source>
</evidence>
<dbReference type="SUPFAM" id="SSF158472">
    <property type="entry name" value="HAMP domain-like"/>
    <property type="match status" value="1"/>
</dbReference>
<dbReference type="Proteomes" id="UP000886796">
    <property type="component" value="Unassembled WGS sequence"/>
</dbReference>
<dbReference type="InterPro" id="IPR003594">
    <property type="entry name" value="HATPase_dom"/>
</dbReference>
<dbReference type="GO" id="GO:0000155">
    <property type="term" value="F:phosphorelay sensor kinase activity"/>
    <property type="evidence" value="ECO:0007669"/>
    <property type="project" value="InterPro"/>
</dbReference>
<feature type="transmembrane region" description="Helical" evidence="11">
    <location>
        <begin position="181"/>
        <end position="201"/>
    </location>
</feature>
<evidence type="ECO:0000256" key="6">
    <source>
        <dbReference type="ARBA" id="ARBA00022679"/>
    </source>
</evidence>
<dbReference type="InterPro" id="IPR003660">
    <property type="entry name" value="HAMP_dom"/>
</dbReference>
<name>A0A9D0Z351_9FIRM</name>
<dbReference type="PANTHER" id="PTHR45453">
    <property type="entry name" value="PHOSPHATE REGULON SENSOR PROTEIN PHOR"/>
    <property type="match status" value="1"/>
</dbReference>
<evidence type="ECO:0000256" key="9">
    <source>
        <dbReference type="ARBA" id="ARBA00022989"/>
    </source>
</evidence>
<dbReference type="InterPro" id="IPR050351">
    <property type="entry name" value="BphY/WalK/GraS-like"/>
</dbReference>
<evidence type="ECO:0000256" key="2">
    <source>
        <dbReference type="ARBA" id="ARBA00004651"/>
    </source>
</evidence>
<evidence type="ECO:0000259" key="13">
    <source>
        <dbReference type="PROSITE" id="PS50885"/>
    </source>
</evidence>
<reference evidence="14" key="1">
    <citation type="submission" date="2020-10" db="EMBL/GenBank/DDBJ databases">
        <authorList>
            <person name="Gilroy R."/>
        </authorList>
    </citation>
    <scope>NUCLEOTIDE SEQUENCE</scope>
    <source>
        <strain evidence="14">13361</strain>
    </source>
</reference>
<protein>
    <recommendedName>
        <fullName evidence="3">histidine kinase</fullName>
        <ecNumber evidence="3">2.7.13.3</ecNumber>
    </recommendedName>
</protein>
<dbReference type="SMART" id="SM00387">
    <property type="entry name" value="HATPase_c"/>
    <property type="match status" value="1"/>
</dbReference>
<dbReference type="GO" id="GO:0016036">
    <property type="term" value="P:cellular response to phosphate starvation"/>
    <property type="evidence" value="ECO:0007669"/>
    <property type="project" value="TreeGrafter"/>
</dbReference>
<accession>A0A9D0Z351</accession>
<dbReference type="Gene3D" id="1.10.287.130">
    <property type="match status" value="1"/>
</dbReference>
<keyword evidence="5" id="KW-0597">Phosphoprotein</keyword>
<dbReference type="PROSITE" id="PS50109">
    <property type="entry name" value="HIS_KIN"/>
    <property type="match status" value="1"/>
</dbReference>
<sequence>MVIISENKASRYSGYSKTQFRYGMTYVVITFVVLLILNIYCSQTCQELFYESKKTSMVEKCLLASDEIGKLEVLNPTTVAQAVSQMESLKVTRLIVTDTSGSALFDSAGEAAGTYVLFPEILTAMEGNDVCSWKYHDGTVDTRAAAPIDYSGTMVGCVYITEYDTVQGGLIQSMQRTVLRISLLLEAVVILFTILFSFTFSRRLNRIMTSMRIIQEGDYTHKVNMGGNDELTILGNEFNDLTERLKNSEEKRSRFVSDASHELKTPLASIKLLADSILQYDMDLETVREFVGDIGDEAERLNRMTAKLLSLTRAEDAASQESEIIYMAPTVRRVARMLKQNALQSKVSFQLDLDSDTPILILEDDLYQIVFNLMENGIKYNQPGGILSVRLYREEDNAVLQVSDTGAGIPEDALSHIFERFYRVDKARSRATGGSGLGLSIVRTIVQRNRGEIQVYSVLGQGSTFTVTFPAFDAEVDKT</sequence>
<keyword evidence="10" id="KW-0902">Two-component regulatory system</keyword>
<evidence type="ECO:0000256" key="8">
    <source>
        <dbReference type="ARBA" id="ARBA00022777"/>
    </source>
</evidence>
<evidence type="ECO:0000256" key="7">
    <source>
        <dbReference type="ARBA" id="ARBA00022692"/>
    </source>
</evidence>
<dbReference type="SUPFAM" id="SSF47384">
    <property type="entry name" value="Homodimeric domain of signal transducing histidine kinase"/>
    <property type="match status" value="1"/>
</dbReference>
<evidence type="ECO:0000259" key="12">
    <source>
        <dbReference type="PROSITE" id="PS50109"/>
    </source>
</evidence>
<dbReference type="InterPro" id="IPR003661">
    <property type="entry name" value="HisK_dim/P_dom"/>
</dbReference>
<keyword evidence="9 11" id="KW-1133">Transmembrane helix</keyword>
<evidence type="ECO:0000256" key="3">
    <source>
        <dbReference type="ARBA" id="ARBA00012438"/>
    </source>
</evidence>
<dbReference type="CDD" id="cd00075">
    <property type="entry name" value="HATPase"/>
    <property type="match status" value="1"/>
</dbReference>
<feature type="domain" description="Histidine kinase" evidence="12">
    <location>
        <begin position="258"/>
        <end position="473"/>
    </location>
</feature>
<dbReference type="SMART" id="SM00304">
    <property type="entry name" value="HAMP"/>
    <property type="match status" value="2"/>
</dbReference>
<dbReference type="Pfam" id="PF02518">
    <property type="entry name" value="HATPase_c"/>
    <property type="match status" value="1"/>
</dbReference>
<dbReference type="SUPFAM" id="SSF55874">
    <property type="entry name" value="ATPase domain of HSP90 chaperone/DNA topoisomerase II/histidine kinase"/>
    <property type="match status" value="1"/>
</dbReference>
<feature type="domain" description="HAMP" evidence="13">
    <location>
        <begin position="198"/>
        <end position="250"/>
    </location>
</feature>
<keyword evidence="4" id="KW-1003">Cell membrane</keyword>
<proteinExistence type="predicted"/>
<dbReference type="InterPro" id="IPR004358">
    <property type="entry name" value="Sig_transdc_His_kin-like_C"/>
</dbReference>
<dbReference type="GO" id="GO:0004721">
    <property type="term" value="F:phosphoprotein phosphatase activity"/>
    <property type="evidence" value="ECO:0007669"/>
    <property type="project" value="TreeGrafter"/>
</dbReference>
<dbReference type="InterPro" id="IPR005467">
    <property type="entry name" value="His_kinase_dom"/>
</dbReference>
<dbReference type="FunFam" id="3.30.565.10:FF:000006">
    <property type="entry name" value="Sensor histidine kinase WalK"/>
    <property type="match status" value="1"/>
</dbReference>
<evidence type="ECO:0000256" key="4">
    <source>
        <dbReference type="ARBA" id="ARBA00022475"/>
    </source>
</evidence>
<dbReference type="InterPro" id="IPR029151">
    <property type="entry name" value="Sensor-like_sf"/>
</dbReference>
<dbReference type="PRINTS" id="PR00344">
    <property type="entry name" value="BCTRLSENSOR"/>
</dbReference>
<evidence type="ECO:0000256" key="10">
    <source>
        <dbReference type="ARBA" id="ARBA00023012"/>
    </source>
</evidence>
<dbReference type="CDD" id="cd06225">
    <property type="entry name" value="HAMP"/>
    <property type="match status" value="1"/>
</dbReference>
<keyword evidence="6" id="KW-0808">Transferase</keyword>
<dbReference type="Pfam" id="PF00672">
    <property type="entry name" value="HAMP"/>
    <property type="match status" value="1"/>
</dbReference>
<dbReference type="EC" id="2.7.13.3" evidence="3"/>
<dbReference type="PROSITE" id="PS50885">
    <property type="entry name" value="HAMP"/>
    <property type="match status" value="1"/>
</dbReference>
<comment type="caution">
    <text evidence="14">The sequence shown here is derived from an EMBL/GenBank/DDBJ whole genome shotgun (WGS) entry which is preliminary data.</text>
</comment>
<dbReference type="AlphaFoldDB" id="A0A9D0Z351"/>
<dbReference type="Gene3D" id="6.10.340.10">
    <property type="match status" value="1"/>
</dbReference>
<gene>
    <name evidence="14" type="ORF">IAB74_00800</name>
</gene>
<dbReference type="SUPFAM" id="SSF103190">
    <property type="entry name" value="Sensory domain-like"/>
    <property type="match status" value="1"/>
</dbReference>
<reference evidence="14" key="2">
    <citation type="journal article" date="2021" name="PeerJ">
        <title>Extensive microbial diversity within the chicken gut microbiome revealed by metagenomics and culture.</title>
        <authorList>
            <person name="Gilroy R."/>
            <person name="Ravi A."/>
            <person name="Getino M."/>
            <person name="Pursley I."/>
            <person name="Horton D.L."/>
            <person name="Alikhan N.F."/>
            <person name="Baker D."/>
            <person name="Gharbi K."/>
            <person name="Hall N."/>
            <person name="Watson M."/>
            <person name="Adriaenssens E.M."/>
            <person name="Foster-Nyarko E."/>
            <person name="Jarju S."/>
            <person name="Secka A."/>
            <person name="Antonio M."/>
            <person name="Oren A."/>
            <person name="Chaudhuri R.R."/>
            <person name="La Ragione R."/>
            <person name="Hildebrand F."/>
            <person name="Pallen M.J."/>
        </authorList>
    </citation>
    <scope>NUCLEOTIDE SEQUENCE</scope>
    <source>
        <strain evidence="14">13361</strain>
    </source>
</reference>
<keyword evidence="11" id="KW-0472">Membrane</keyword>
<feature type="transmembrane region" description="Helical" evidence="11">
    <location>
        <begin position="20"/>
        <end position="40"/>
    </location>
</feature>
<dbReference type="Gene3D" id="3.30.565.10">
    <property type="entry name" value="Histidine kinase-like ATPase, C-terminal domain"/>
    <property type="match status" value="1"/>
</dbReference>
<dbReference type="InterPro" id="IPR036890">
    <property type="entry name" value="HATPase_C_sf"/>
</dbReference>
<dbReference type="GO" id="GO:0005886">
    <property type="term" value="C:plasma membrane"/>
    <property type="evidence" value="ECO:0007669"/>
    <property type="project" value="UniProtKB-SubCell"/>
</dbReference>
<comment type="catalytic activity">
    <reaction evidence="1">
        <text>ATP + protein L-histidine = ADP + protein N-phospho-L-histidine.</text>
        <dbReference type="EC" id="2.7.13.3"/>
    </reaction>
</comment>
<keyword evidence="7 11" id="KW-0812">Transmembrane</keyword>
<dbReference type="SMART" id="SM00388">
    <property type="entry name" value="HisKA"/>
    <property type="match status" value="1"/>
</dbReference>
<dbReference type="PANTHER" id="PTHR45453:SF1">
    <property type="entry name" value="PHOSPHATE REGULON SENSOR PROTEIN PHOR"/>
    <property type="match status" value="1"/>
</dbReference>
<dbReference type="CDD" id="cd00082">
    <property type="entry name" value="HisKA"/>
    <property type="match status" value="1"/>
</dbReference>
<dbReference type="EMBL" id="DVFK01000012">
    <property type="protein sequence ID" value="HIQ67033.1"/>
    <property type="molecule type" value="Genomic_DNA"/>
</dbReference>
<keyword evidence="8" id="KW-0418">Kinase</keyword>